<dbReference type="GO" id="GO:0090729">
    <property type="term" value="F:toxin activity"/>
    <property type="evidence" value="ECO:0007669"/>
    <property type="project" value="UniProtKB-KW"/>
</dbReference>
<dbReference type="GO" id="GO:0030598">
    <property type="term" value="F:rRNA N-glycosylase activity"/>
    <property type="evidence" value="ECO:0007669"/>
    <property type="project" value="UniProtKB-EC"/>
</dbReference>
<feature type="compositionally biased region" description="Acidic residues" evidence="6">
    <location>
        <begin position="420"/>
        <end position="435"/>
    </location>
</feature>
<dbReference type="Gene3D" id="3.40.395.10">
    <property type="entry name" value="Adenoviral Proteinase, Chain A"/>
    <property type="match status" value="1"/>
</dbReference>
<accession>C7J9W1</accession>
<dbReference type="Proteomes" id="UP000000763">
    <property type="component" value="Chromosome 12"/>
</dbReference>
<keyword evidence="3 5" id="KW-0378">Hydrolase</keyword>
<reference evidence="9" key="2">
    <citation type="journal article" date="2008" name="Nucleic Acids Res.">
        <title>The rice annotation project database (RAP-DB): 2008 update.</title>
        <authorList>
            <consortium name="The rice annotation project (RAP)"/>
        </authorList>
    </citation>
    <scope>GENOME REANNOTATION</scope>
    <source>
        <strain evidence="9">cv. Nipponbare</strain>
    </source>
</reference>
<dbReference type="InterPro" id="IPR003653">
    <property type="entry name" value="Peptidase_C48_C"/>
</dbReference>
<evidence type="ECO:0000256" key="2">
    <source>
        <dbReference type="ARBA" id="ARBA00022670"/>
    </source>
</evidence>
<feature type="domain" description="Ubiquitin-like protease family profile" evidence="7">
    <location>
        <begin position="514"/>
        <end position="678"/>
    </location>
</feature>
<dbReference type="KEGG" id="dosa:Os12g0103450"/>
<evidence type="ECO:0000256" key="5">
    <source>
        <dbReference type="RuleBase" id="RU004915"/>
    </source>
</evidence>
<evidence type="ECO:0000256" key="3">
    <source>
        <dbReference type="ARBA" id="ARBA00022801"/>
    </source>
</evidence>
<keyword evidence="4" id="KW-0788">Thiol protease</keyword>
<dbReference type="SUPFAM" id="SSF56371">
    <property type="entry name" value="Ribosome inactivating proteins (RIP)"/>
    <property type="match status" value="1"/>
</dbReference>
<dbReference type="EMBL" id="AP008218">
    <property type="protein sequence ID" value="BAH95474.1"/>
    <property type="molecule type" value="Genomic_DNA"/>
</dbReference>
<dbReference type="PANTHER" id="PTHR46468">
    <property type="entry name" value="SENTRIN-SPECIFIC PROTEASE 8"/>
    <property type="match status" value="1"/>
</dbReference>
<dbReference type="GO" id="GO:0006952">
    <property type="term" value="P:defense response"/>
    <property type="evidence" value="ECO:0007669"/>
    <property type="project" value="UniProtKB-KW"/>
</dbReference>
<keyword evidence="5" id="KW-0611">Plant defense</keyword>
<keyword evidence="5" id="KW-0652">Protein synthesis inhibitor</keyword>
<dbReference type="PANTHER" id="PTHR46468:SF1">
    <property type="entry name" value="SENTRIN-SPECIFIC PROTEASE 8"/>
    <property type="match status" value="1"/>
</dbReference>
<proteinExistence type="inferred from homology"/>
<evidence type="ECO:0000259" key="7">
    <source>
        <dbReference type="PROSITE" id="PS50600"/>
    </source>
</evidence>
<evidence type="ECO:0000256" key="4">
    <source>
        <dbReference type="ARBA" id="ARBA00022807"/>
    </source>
</evidence>
<dbReference type="GO" id="GO:0006508">
    <property type="term" value="P:proteolysis"/>
    <property type="evidence" value="ECO:0007669"/>
    <property type="project" value="UniProtKB-KW"/>
</dbReference>
<comment type="similarity">
    <text evidence="5">Belongs to the ribosome-inactivating protein family.</text>
</comment>
<evidence type="ECO:0000256" key="6">
    <source>
        <dbReference type="SAM" id="MobiDB-lite"/>
    </source>
</evidence>
<feature type="region of interest" description="Disordered" evidence="6">
    <location>
        <begin position="83"/>
        <end position="128"/>
    </location>
</feature>
<dbReference type="InterPro" id="IPR036041">
    <property type="entry name" value="Ribosome-inact_prot_sf"/>
</dbReference>
<keyword evidence="2" id="KW-0645">Protease</keyword>
<reference evidence="8 9" key="1">
    <citation type="journal article" date="2005" name="Nature">
        <title>The map-based sequence of the rice genome.</title>
        <authorList>
            <consortium name="International rice genome sequencing project (IRGSP)"/>
            <person name="Matsumoto T."/>
            <person name="Wu J."/>
            <person name="Kanamori H."/>
            <person name="Katayose Y."/>
            <person name="Fujisawa M."/>
            <person name="Namiki N."/>
            <person name="Mizuno H."/>
            <person name="Yamamoto K."/>
            <person name="Antonio B.A."/>
            <person name="Baba T."/>
            <person name="Sakata K."/>
            <person name="Nagamura Y."/>
            <person name="Aoki H."/>
            <person name="Arikawa K."/>
            <person name="Arita K."/>
            <person name="Bito T."/>
            <person name="Chiden Y."/>
            <person name="Fujitsuka N."/>
            <person name="Fukunaka R."/>
            <person name="Hamada M."/>
            <person name="Harada C."/>
            <person name="Hayashi A."/>
            <person name="Hijishita S."/>
            <person name="Honda M."/>
            <person name="Hosokawa S."/>
            <person name="Ichikawa Y."/>
            <person name="Idonuma A."/>
            <person name="Iijima M."/>
            <person name="Ikeda M."/>
            <person name="Ikeno M."/>
            <person name="Ito K."/>
            <person name="Ito S."/>
            <person name="Ito T."/>
            <person name="Ito Y."/>
            <person name="Ito Y."/>
            <person name="Iwabuchi A."/>
            <person name="Kamiya K."/>
            <person name="Karasawa W."/>
            <person name="Kurita K."/>
            <person name="Katagiri S."/>
            <person name="Kikuta A."/>
            <person name="Kobayashi H."/>
            <person name="Kobayashi N."/>
            <person name="Machita K."/>
            <person name="Maehara T."/>
            <person name="Masukawa M."/>
            <person name="Mizubayashi T."/>
            <person name="Mukai Y."/>
            <person name="Nagasaki H."/>
            <person name="Nagata Y."/>
            <person name="Naito S."/>
            <person name="Nakashima M."/>
            <person name="Nakama Y."/>
            <person name="Nakamichi Y."/>
            <person name="Nakamura M."/>
            <person name="Meguro A."/>
            <person name="Negishi M."/>
            <person name="Ohta I."/>
            <person name="Ohta T."/>
            <person name="Okamoto M."/>
            <person name="Ono N."/>
            <person name="Saji S."/>
            <person name="Sakaguchi M."/>
            <person name="Sakai K."/>
            <person name="Shibata M."/>
            <person name="Shimokawa T."/>
            <person name="Song J."/>
            <person name="Takazaki Y."/>
            <person name="Terasawa K."/>
            <person name="Tsugane M."/>
            <person name="Tsuji K."/>
            <person name="Ueda S."/>
            <person name="Waki K."/>
            <person name="Yamagata H."/>
            <person name="Yamamoto M."/>
            <person name="Yamamoto S."/>
            <person name="Yamane H."/>
            <person name="Yoshiki S."/>
            <person name="Yoshihara R."/>
            <person name="Yukawa K."/>
            <person name="Zhong H."/>
            <person name="Yano M."/>
            <person name="Yuan Q."/>
            <person name="Ouyang S."/>
            <person name="Liu J."/>
            <person name="Jones K.M."/>
            <person name="Gansberger K."/>
            <person name="Moffat K."/>
            <person name="Hill J."/>
            <person name="Bera J."/>
            <person name="Fadrosh D."/>
            <person name="Jin S."/>
            <person name="Johri S."/>
            <person name="Kim M."/>
            <person name="Overton L."/>
            <person name="Reardon M."/>
            <person name="Tsitrin T."/>
            <person name="Vuong H."/>
            <person name="Weaver B."/>
            <person name="Ciecko A."/>
            <person name="Tallon L."/>
            <person name="Jackson J."/>
            <person name="Pai G."/>
            <person name="Aken S.V."/>
            <person name="Utterback T."/>
            <person name="Reidmuller S."/>
            <person name="Feldblyum T."/>
            <person name="Hsiao J."/>
            <person name="Zismann V."/>
            <person name="Iobst S."/>
            <person name="de Vazeille A.R."/>
            <person name="Buell C.R."/>
            <person name="Ying K."/>
            <person name="Li Y."/>
            <person name="Lu T."/>
            <person name="Huang Y."/>
            <person name="Zhao Q."/>
            <person name="Feng Q."/>
            <person name="Zhang L."/>
            <person name="Zhu J."/>
            <person name="Weng Q."/>
            <person name="Mu J."/>
            <person name="Lu Y."/>
            <person name="Fan D."/>
            <person name="Liu Y."/>
            <person name="Guan J."/>
            <person name="Zhang Y."/>
            <person name="Yu S."/>
            <person name="Liu X."/>
            <person name="Zhang Y."/>
            <person name="Hong G."/>
            <person name="Han B."/>
            <person name="Choisne N."/>
            <person name="Demange N."/>
            <person name="Orjeda G."/>
            <person name="Samain S."/>
            <person name="Cattolico L."/>
            <person name="Pelletier E."/>
            <person name="Couloux A."/>
            <person name="Segurens B."/>
            <person name="Wincker P."/>
            <person name="D'Hont A."/>
            <person name="Scarpelli C."/>
            <person name="Weissenbach J."/>
            <person name="Salanoubat M."/>
            <person name="Quetier F."/>
            <person name="Yu Y."/>
            <person name="Kim H.R."/>
            <person name="Rambo T."/>
            <person name="Currie J."/>
            <person name="Collura K."/>
            <person name="Luo M."/>
            <person name="Yang T."/>
            <person name="Ammiraju J.S.S."/>
            <person name="Engler F."/>
            <person name="Soderlund C."/>
            <person name="Wing R.A."/>
            <person name="Palmer L.E."/>
            <person name="de la Bastide M."/>
            <person name="Spiegel L."/>
            <person name="Nascimento L."/>
            <person name="Zutavern T."/>
            <person name="O'Shaughnessy A."/>
            <person name="Dike S."/>
            <person name="Dedhia N."/>
            <person name="Preston R."/>
            <person name="Balija V."/>
            <person name="McCombie W.R."/>
            <person name="Chow T."/>
            <person name="Chen H."/>
            <person name="Chung M."/>
            <person name="Chen C."/>
            <person name="Shaw J."/>
            <person name="Wu H."/>
            <person name="Hsiao K."/>
            <person name="Chao Y."/>
            <person name="Chu M."/>
            <person name="Cheng C."/>
            <person name="Hour A."/>
            <person name="Lee P."/>
            <person name="Lin S."/>
            <person name="Lin Y."/>
            <person name="Liou J."/>
            <person name="Liu S."/>
            <person name="Hsing Y."/>
            <person name="Raghuvanshi S."/>
            <person name="Mohanty A."/>
            <person name="Bharti A.K."/>
            <person name="Gaur A."/>
            <person name="Gupta V."/>
            <person name="Kumar D."/>
            <person name="Ravi V."/>
            <person name="Vij S."/>
            <person name="Kapur A."/>
            <person name="Khurana P."/>
            <person name="Khurana P."/>
            <person name="Khurana J.P."/>
            <person name="Tyagi A.K."/>
            <person name="Gaikwad K."/>
            <person name="Singh A."/>
            <person name="Dalal V."/>
            <person name="Srivastava S."/>
            <person name="Dixit A."/>
            <person name="Pal A.K."/>
            <person name="Ghazi I.A."/>
            <person name="Yadav M."/>
            <person name="Pandit A."/>
            <person name="Bhargava A."/>
            <person name="Sureshbabu K."/>
            <person name="Batra K."/>
            <person name="Sharma T.R."/>
            <person name="Mohapatra T."/>
            <person name="Singh N.K."/>
            <person name="Messing J."/>
            <person name="Nelson A.B."/>
            <person name="Fuks G."/>
            <person name="Kavchok S."/>
            <person name="Keizer G."/>
            <person name="Linton E."/>
            <person name="Llaca V."/>
            <person name="Song R."/>
            <person name="Tanyolac B."/>
            <person name="Young S."/>
            <person name="Ho-Il K."/>
            <person name="Hahn J.H."/>
            <person name="Sangsakoo G."/>
            <person name="Vanavichit A."/>
            <person name="de Mattos Luiz.A.T."/>
            <person name="Zimmer P.D."/>
            <person name="Malone G."/>
            <person name="Dellagostin O."/>
            <person name="de Oliveira A.C."/>
            <person name="Bevan M."/>
            <person name="Bancroft I."/>
            <person name="Minx P."/>
            <person name="Cordum H."/>
            <person name="Wilson R."/>
            <person name="Cheng Z."/>
            <person name="Jin W."/>
            <person name="Jiang J."/>
            <person name="Leong S.A."/>
            <person name="Iwama H."/>
            <person name="Gojobori T."/>
            <person name="Itoh T."/>
            <person name="Niimura Y."/>
            <person name="Fujii Y."/>
            <person name="Habara T."/>
            <person name="Sakai H."/>
            <person name="Sato Y."/>
            <person name="Wilson G."/>
            <person name="Kumar K."/>
            <person name="McCouch S."/>
            <person name="Juretic N."/>
            <person name="Hoen D."/>
            <person name="Wright S."/>
            <person name="Bruskiewich R."/>
            <person name="Bureau T."/>
            <person name="Miyao A."/>
            <person name="Hirochika H."/>
            <person name="Nishikawa T."/>
            <person name="Kadowaki K."/>
            <person name="Sugiura M."/>
            <person name="Burr B."/>
            <person name="Sasaki T."/>
        </authorList>
    </citation>
    <scope>NUCLEOTIDE SEQUENCE [LARGE SCALE GENOMIC DNA]</scope>
    <source>
        <strain evidence="9">cv. Nipponbare</strain>
    </source>
</reference>
<name>C7J9W1_ORYSJ</name>
<dbReference type="InterPro" id="IPR038765">
    <property type="entry name" value="Papain-like_cys_pep_sf"/>
</dbReference>
<feature type="region of interest" description="Disordered" evidence="6">
    <location>
        <begin position="1"/>
        <end position="43"/>
    </location>
</feature>
<comment type="catalytic activity">
    <reaction evidence="5">
        <text>Endohydrolysis of the N-glycosidic bond at one specific adenosine on the 28S rRNA.</text>
        <dbReference type="EC" id="3.2.2.22"/>
    </reaction>
</comment>
<feature type="compositionally biased region" description="Basic residues" evidence="6">
    <location>
        <begin position="1"/>
        <end position="10"/>
    </location>
</feature>
<feature type="region of interest" description="Disordered" evidence="6">
    <location>
        <begin position="461"/>
        <end position="505"/>
    </location>
</feature>
<gene>
    <name evidence="8" type="ordered locus">Os12g0103450</name>
</gene>
<dbReference type="GO" id="GO:0008234">
    <property type="term" value="F:cysteine-type peptidase activity"/>
    <property type="evidence" value="ECO:0007669"/>
    <property type="project" value="UniProtKB-KW"/>
</dbReference>
<dbReference type="SUPFAM" id="SSF54001">
    <property type="entry name" value="Cysteine proteinases"/>
    <property type="match status" value="1"/>
</dbReference>
<dbReference type="PROSITE" id="PS50600">
    <property type="entry name" value="ULP_PROTEASE"/>
    <property type="match status" value="1"/>
</dbReference>
<dbReference type="GO" id="GO:0019784">
    <property type="term" value="F:deNEDDylase activity"/>
    <property type="evidence" value="ECO:0007669"/>
    <property type="project" value="InterPro"/>
</dbReference>
<evidence type="ECO:0000313" key="9">
    <source>
        <dbReference type="Proteomes" id="UP000000763"/>
    </source>
</evidence>
<sequence length="730" mass="81042">MAKRGSKKKTTASTRALPLLRRSAGETGTAESKEETGAASPIKNAIKNAAAGEMAEEEKLAGAASPLLRLRSARGETGTAIKNAAAAGEMGEEETAAMGITRTRGDQETPRKKKGRSWKESKAMDDGAAALRRKAREITKEEEDDERLRGEMVSRVRARIRKQQPDETNDEEIQAHETYLLHDAGRGAGDTSDHPAAIARPQDVTTFHIVGVVDTDGARVRLLFRDSDLYFVAFKTGSCWFRFNDEHIPTFLTPTVPIAYTSGYMNIAQVRVGYHCLYDIFNVISRYTPESAQEKTNERQRILQCAALMLSESQRFGHVQLLVKRQIHKMMSKKITAKQNKKIHSWGSIARYCISHECKEDVLHHLSTLIVLFNPDQNKYENYKIVGRRKLLSRAAAAAAEAAARAAEAAARPSQAAAAEAEEEEEDDDDDEDEYPWQCQTRAGQELLILLYDKRLPPPVTPMVVTQQKNHKKTQAEEVDEKKNQENPNTDATIGAPSGGENHQNRSLISCDGINLYESDLDSLRGPHWVTDAILGYALAKFSRAYSDDGLLLVQPTNAALLNNKHYVAAEADHLLLASRRLVLIPVNDNLDFNQAGDGKHWSLLVIHKTSNDGVIQFIHHDSVRSGDNSYNLHAAQKLANVLRGVLPTAGDVINAETPQQTNGNDCAIHVLAAVQVICRWWRANANKSGPADWIRKLDKRISEGNITQMRASLLQDIERDCQKKKSKDQ</sequence>
<dbReference type="Gene3D" id="3.40.420.10">
    <property type="entry name" value="Ricin (A subunit), domain 1"/>
    <property type="match status" value="1"/>
</dbReference>
<keyword evidence="5" id="KW-0800">Toxin</keyword>
<feature type="region of interest" description="Disordered" evidence="6">
    <location>
        <begin position="411"/>
        <end position="435"/>
    </location>
</feature>
<dbReference type="Pfam" id="PF02902">
    <property type="entry name" value="Peptidase_C48"/>
    <property type="match status" value="1"/>
</dbReference>
<dbReference type="AlphaFoldDB" id="C7J9W1"/>
<dbReference type="InterPro" id="IPR001574">
    <property type="entry name" value="Ribosome_inactivat_prot"/>
</dbReference>
<organism evidence="8 9">
    <name type="scientific">Oryza sativa subsp. japonica</name>
    <name type="common">Rice</name>
    <dbReference type="NCBI Taxonomy" id="39947"/>
    <lineage>
        <taxon>Eukaryota</taxon>
        <taxon>Viridiplantae</taxon>
        <taxon>Streptophyta</taxon>
        <taxon>Embryophyta</taxon>
        <taxon>Tracheophyta</taxon>
        <taxon>Spermatophyta</taxon>
        <taxon>Magnoliopsida</taxon>
        <taxon>Liliopsida</taxon>
        <taxon>Poales</taxon>
        <taxon>Poaceae</taxon>
        <taxon>BOP clade</taxon>
        <taxon>Oryzoideae</taxon>
        <taxon>Oryzeae</taxon>
        <taxon>Oryzinae</taxon>
        <taxon>Oryza</taxon>
        <taxon>Oryza sativa</taxon>
    </lineage>
</organism>
<comment type="similarity">
    <text evidence="1">Belongs to the peptidase C48 family.</text>
</comment>
<feature type="compositionally biased region" description="Basic and acidic residues" evidence="6">
    <location>
        <begin position="474"/>
        <end position="485"/>
    </location>
</feature>
<dbReference type="InterPro" id="IPR016138">
    <property type="entry name" value="Ribosome_inactivat_prot_sub1"/>
</dbReference>
<protein>
    <submittedName>
        <fullName evidence="8">Os12g0103450 protein</fullName>
    </submittedName>
</protein>
<dbReference type="Pfam" id="PF00161">
    <property type="entry name" value="RIP"/>
    <property type="match status" value="1"/>
</dbReference>
<evidence type="ECO:0000256" key="1">
    <source>
        <dbReference type="ARBA" id="ARBA00005234"/>
    </source>
</evidence>
<evidence type="ECO:0000313" key="8">
    <source>
        <dbReference type="EMBL" id="BAH95474.1"/>
    </source>
</evidence>
<dbReference type="InterPro" id="IPR044613">
    <property type="entry name" value="Nep1/2-like"/>
</dbReference>
<dbReference type="GO" id="GO:0017148">
    <property type="term" value="P:negative regulation of translation"/>
    <property type="evidence" value="ECO:0007669"/>
    <property type="project" value="UniProtKB-KW"/>
</dbReference>